<evidence type="ECO:0000313" key="2">
    <source>
        <dbReference type="EMBL" id="BDM71516.1"/>
    </source>
</evidence>
<evidence type="ECO:0000313" key="3">
    <source>
        <dbReference type="Proteomes" id="UP001059597"/>
    </source>
</evidence>
<name>A0ABM7ZYS0_STRNI</name>
<dbReference type="EMBL" id="AP026073">
    <property type="protein sequence ID" value="BDM71516.1"/>
    <property type="molecule type" value="Genomic_DNA"/>
</dbReference>
<proteinExistence type="predicted"/>
<keyword evidence="3" id="KW-1185">Reference proteome</keyword>
<accession>A0ABM7ZYS0</accession>
<protein>
    <submittedName>
        <fullName evidence="2">Uncharacterized protein</fullName>
    </submittedName>
</protein>
<feature type="compositionally biased region" description="Basic and acidic residues" evidence="1">
    <location>
        <begin position="34"/>
        <end position="53"/>
    </location>
</feature>
<reference evidence="2" key="1">
    <citation type="submission" date="2022-06" db="EMBL/GenBank/DDBJ databases">
        <title>Complete genome sequence of Streptomyces nigrescens HEK616.</title>
        <authorList>
            <person name="Asamizu S."/>
            <person name="Onaka H."/>
        </authorList>
    </citation>
    <scope>NUCLEOTIDE SEQUENCE</scope>
    <source>
        <strain evidence="2">HEK616</strain>
    </source>
</reference>
<evidence type="ECO:0000256" key="1">
    <source>
        <dbReference type="SAM" id="MobiDB-lite"/>
    </source>
</evidence>
<sequence>MAVMVRMTGSPLGADRGDDDAGQTDDAVDDGADADERQSSVHVTDGSRRERITVPEGSSCG</sequence>
<feature type="region of interest" description="Disordered" evidence="1">
    <location>
        <begin position="1"/>
        <end position="61"/>
    </location>
</feature>
<feature type="compositionally biased region" description="Acidic residues" evidence="1">
    <location>
        <begin position="17"/>
        <end position="33"/>
    </location>
</feature>
<gene>
    <name evidence="2" type="ORF">HEK616_50030</name>
</gene>
<dbReference type="Proteomes" id="UP001059597">
    <property type="component" value="Chromosome"/>
</dbReference>
<organism evidence="2 3">
    <name type="scientific">Streptomyces nigrescens</name>
    <dbReference type="NCBI Taxonomy" id="1920"/>
    <lineage>
        <taxon>Bacteria</taxon>
        <taxon>Bacillati</taxon>
        <taxon>Actinomycetota</taxon>
        <taxon>Actinomycetes</taxon>
        <taxon>Kitasatosporales</taxon>
        <taxon>Streptomycetaceae</taxon>
        <taxon>Streptomyces</taxon>
    </lineage>
</organism>